<proteinExistence type="predicted"/>
<dbReference type="Proteomes" id="UP001177670">
    <property type="component" value="Unassembled WGS sequence"/>
</dbReference>
<evidence type="ECO:0000313" key="2">
    <source>
        <dbReference type="Proteomes" id="UP001177670"/>
    </source>
</evidence>
<name>A0AA40KYP7_9HYME</name>
<comment type="caution">
    <text evidence="1">The sequence shown here is derived from an EMBL/GenBank/DDBJ whole genome shotgun (WGS) entry which is preliminary data.</text>
</comment>
<gene>
    <name evidence="1" type="ORF">K0M31_002635</name>
</gene>
<dbReference type="AlphaFoldDB" id="A0AA40KYP7"/>
<keyword evidence="2" id="KW-1185">Reference proteome</keyword>
<sequence length="126" mass="14769">MCKVCFKSHNVRSETTWECTECKVALHLPKMLSKTSVSAKRITEENKRLYQLEQDRKIKIKSLHQENDLVLLHNESKTYKLDKEWLGPYKVIDVQIPNYLSEISSSKNLLVHGNRLKPFYCSRNSS</sequence>
<organism evidence="1 2">
    <name type="scientific">Melipona bicolor</name>
    <dbReference type="NCBI Taxonomy" id="60889"/>
    <lineage>
        <taxon>Eukaryota</taxon>
        <taxon>Metazoa</taxon>
        <taxon>Ecdysozoa</taxon>
        <taxon>Arthropoda</taxon>
        <taxon>Hexapoda</taxon>
        <taxon>Insecta</taxon>
        <taxon>Pterygota</taxon>
        <taxon>Neoptera</taxon>
        <taxon>Endopterygota</taxon>
        <taxon>Hymenoptera</taxon>
        <taxon>Apocrita</taxon>
        <taxon>Aculeata</taxon>
        <taxon>Apoidea</taxon>
        <taxon>Anthophila</taxon>
        <taxon>Apidae</taxon>
        <taxon>Melipona</taxon>
    </lineage>
</organism>
<protein>
    <submittedName>
        <fullName evidence="1">Uncharacterized protein</fullName>
    </submittedName>
</protein>
<reference evidence="1" key="1">
    <citation type="submission" date="2021-10" db="EMBL/GenBank/DDBJ databases">
        <title>Melipona bicolor Genome sequencing and assembly.</title>
        <authorList>
            <person name="Araujo N.S."/>
            <person name="Arias M.C."/>
        </authorList>
    </citation>
    <scope>NUCLEOTIDE SEQUENCE</scope>
    <source>
        <strain evidence="1">USP_2M_L1-L4_2017</strain>
        <tissue evidence="1">Whole body</tissue>
    </source>
</reference>
<evidence type="ECO:0000313" key="1">
    <source>
        <dbReference type="EMBL" id="KAK1138154.1"/>
    </source>
</evidence>
<dbReference type="EMBL" id="JAHYIQ010000001">
    <property type="protein sequence ID" value="KAK1138154.1"/>
    <property type="molecule type" value="Genomic_DNA"/>
</dbReference>
<accession>A0AA40KYP7</accession>